<evidence type="ECO:0000256" key="1">
    <source>
        <dbReference type="ARBA" id="ARBA00022722"/>
    </source>
</evidence>
<keyword evidence="6" id="KW-1185">Reference proteome</keyword>
<dbReference type="Gene3D" id="2.40.50.90">
    <property type="match status" value="1"/>
</dbReference>
<reference evidence="6" key="1">
    <citation type="journal article" date="2019" name="Int. J. Syst. Evol. Microbiol.">
        <title>The Global Catalogue of Microorganisms (GCM) 10K type strain sequencing project: providing services to taxonomists for standard genome sequencing and annotation.</title>
        <authorList>
            <consortium name="The Broad Institute Genomics Platform"/>
            <consortium name="The Broad Institute Genome Sequencing Center for Infectious Disease"/>
            <person name="Wu L."/>
            <person name="Ma J."/>
        </authorList>
    </citation>
    <scope>NUCLEOTIDE SEQUENCE [LARGE SCALE GENOMIC DNA]</scope>
    <source>
        <strain evidence="6">JCM 18014</strain>
    </source>
</reference>
<organism evidence="5 6">
    <name type="scientific">Erythrobacter westpacificensis</name>
    <dbReference type="NCBI Taxonomy" id="1055231"/>
    <lineage>
        <taxon>Bacteria</taxon>
        <taxon>Pseudomonadati</taxon>
        <taxon>Pseudomonadota</taxon>
        <taxon>Alphaproteobacteria</taxon>
        <taxon>Sphingomonadales</taxon>
        <taxon>Erythrobacteraceae</taxon>
        <taxon>Erythrobacter/Porphyrobacter group</taxon>
        <taxon>Erythrobacter</taxon>
    </lineage>
</organism>
<comment type="caution">
    <text evidence="5">The sequence shown here is derived from an EMBL/GenBank/DDBJ whole genome shotgun (WGS) entry which is preliminary data.</text>
</comment>
<evidence type="ECO:0000313" key="6">
    <source>
        <dbReference type="Proteomes" id="UP001500518"/>
    </source>
</evidence>
<dbReference type="RefSeq" id="WP_346032807.1">
    <property type="nucleotide sequence ID" value="NZ_BAABHV010000010.1"/>
</dbReference>
<sequence length="210" mass="24804">MTYDQSFIIAPENLDDTETLDVKVTRVFDGDGFLAKVWHPVRQAWVESVSFRLAFIDAPEMDQRFGEEARNVLEWLIGGKILQVVPIVKEFTPDSPLDQYKRLLCMAYLTEEMPVGRKHYYLDGECKDGVAKRARLLTRNIELELIINGWAWVVRQYAFDHEEKYFEAQDDAKRMRRGLWAARKPEPPWRFKQRQMRWRDANIGQSSIFD</sequence>
<dbReference type="Proteomes" id="UP001500518">
    <property type="component" value="Unassembled WGS sequence"/>
</dbReference>
<evidence type="ECO:0000256" key="3">
    <source>
        <dbReference type="ARBA" id="ARBA00022801"/>
    </source>
</evidence>
<dbReference type="InterPro" id="IPR035437">
    <property type="entry name" value="SNase_OB-fold_sf"/>
</dbReference>
<evidence type="ECO:0000256" key="2">
    <source>
        <dbReference type="ARBA" id="ARBA00022759"/>
    </source>
</evidence>
<dbReference type="PANTHER" id="PTHR12302:SF3">
    <property type="entry name" value="SERINE_THREONINE-PROTEIN KINASE 31"/>
    <property type="match status" value="1"/>
</dbReference>
<protein>
    <submittedName>
        <fullName evidence="5">Thermonuclease family protein</fullName>
    </submittedName>
</protein>
<evidence type="ECO:0000259" key="4">
    <source>
        <dbReference type="PROSITE" id="PS50830"/>
    </source>
</evidence>
<dbReference type="SMART" id="SM00318">
    <property type="entry name" value="SNc"/>
    <property type="match status" value="1"/>
</dbReference>
<gene>
    <name evidence="5" type="ORF">GCM10023208_18270</name>
</gene>
<keyword evidence="3" id="KW-0378">Hydrolase</keyword>
<feature type="domain" description="TNase-like" evidence="4">
    <location>
        <begin position="18"/>
        <end position="182"/>
    </location>
</feature>
<dbReference type="PANTHER" id="PTHR12302">
    <property type="entry name" value="EBNA2 BINDING PROTEIN P100"/>
    <property type="match status" value="1"/>
</dbReference>
<accession>A0ABP9KF22</accession>
<keyword evidence="1" id="KW-0540">Nuclease</keyword>
<proteinExistence type="predicted"/>
<dbReference type="EMBL" id="BAABHV010000010">
    <property type="protein sequence ID" value="GAA5054925.1"/>
    <property type="molecule type" value="Genomic_DNA"/>
</dbReference>
<name>A0ABP9KF22_9SPHN</name>
<dbReference type="InterPro" id="IPR016071">
    <property type="entry name" value="Staphylococal_nuclease_OB-fold"/>
</dbReference>
<dbReference type="PROSITE" id="PS50830">
    <property type="entry name" value="TNASE_3"/>
    <property type="match status" value="1"/>
</dbReference>
<dbReference type="Pfam" id="PF00565">
    <property type="entry name" value="SNase"/>
    <property type="match status" value="1"/>
</dbReference>
<keyword evidence="2" id="KW-0255">Endonuclease</keyword>
<evidence type="ECO:0000313" key="5">
    <source>
        <dbReference type="EMBL" id="GAA5054925.1"/>
    </source>
</evidence>
<dbReference type="SUPFAM" id="SSF50199">
    <property type="entry name" value="Staphylococcal nuclease"/>
    <property type="match status" value="1"/>
</dbReference>